<dbReference type="AlphaFoldDB" id="A0A5B7EV63"/>
<sequence>MQVPEGAYALLRKFFSCLWFTMARPRGLSGSSSEELGVLQPVGNPAVSVSSSLLAQMEKVCGSMADIAFWTDQRQAVVDLLPCAFSDREKLQLLSSPFSDVLFDPAVVVRVQEDEH</sequence>
<dbReference type="Proteomes" id="UP000324222">
    <property type="component" value="Unassembled WGS sequence"/>
</dbReference>
<name>A0A5B7EV63_PORTR</name>
<dbReference type="EMBL" id="VSRR010003690">
    <property type="protein sequence ID" value="MPC37107.1"/>
    <property type="molecule type" value="Genomic_DNA"/>
</dbReference>
<accession>A0A5B7EV63</accession>
<evidence type="ECO:0000313" key="2">
    <source>
        <dbReference type="Proteomes" id="UP000324222"/>
    </source>
</evidence>
<proteinExistence type="predicted"/>
<organism evidence="1 2">
    <name type="scientific">Portunus trituberculatus</name>
    <name type="common">Swimming crab</name>
    <name type="synonym">Neptunus trituberculatus</name>
    <dbReference type="NCBI Taxonomy" id="210409"/>
    <lineage>
        <taxon>Eukaryota</taxon>
        <taxon>Metazoa</taxon>
        <taxon>Ecdysozoa</taxon>
        <taxon>Arthropoda</taxon>
        <taxon>Crustacea</taxon>
        <taxon>Multicrustacea</taxon>
        <taxon>Malacostraca</taxon>
        <taxon>Eumalacostraca</taxon>
        <taxon>Eucarida</taxon>
        <taxon>Decapoda</taxon>
        <taxon>Pleocyemata</taxon>
        <taxon>Brachyura</taxon>
        <taxon>Eubrachyura</taxon>
        <taxon>Portunoidea</taxon>
        <taxon>Portunidae</taxon>
        <taxon>Portuninae</taxon>
        <taxon>Portunus</taxon>
    </lineage>
</organism>
<keyword evidence="2" id="KW-1185">Reference proteome</keyword>
<evidence type="ECO:0000313" key="1">
    <source>
        <dbReference type="EMBL" id="MPC37107.1"/>
    </source>
</evidence>
<comment type="caution">
    <text evidence="1">The sequence shown here is derived from an EMBL/GenBank/DDBJ whole genome shotgun (WGS) entry which is preliminary data.</text>
</comment>
<gene>
    <name evidence="1" type="ORF">E2C01_030581</name>
</gene>
<protein>
    <submittedName>
        <fullName evidence="1">Uncharacterized protein</fullName>
    </submittedName>
</protein>
<reference evidence="1 2" key="1">
    <citation type="submission" date="2019-05" db="EMBL/GenBank/DDBJ databases">
        <title>Another draft genome of Portunus trituberculatus and its Hox gene families provides insights of decapod evolution.</title>
        <authorList>
            <person name="Jeong J.-H."/>
            <person name="Song I."/>
            <person name="Kim S."/>
            <person name="Choi T."/>
            <person name="Kim D."/>
            <person name="Ryu S."/>
            <person name="Kim W."/>
        </authorList>
    </citation>
    <scope>NUCLEOTIDE SEQUENCE [LARGE SCALE GENOMIC DNA]</scope>
    <source>
        <tissue evidence="1">Muscle</tissue>
    </source>
</reference>